<keyword evidence="2" id="KW-1185">Reference proteome</keyword>
<evidence type="ECO:0008006" key="3">
    <source>
        <dbReference type="Google" id="ProtNLM"/>
    </source>
</evidence>
<proteinExistence type="predicted"/>
<organism evidence="1 2">
    <name type="scientific">Larkinella punicea</name>
    <dbReference type="NCBI Taxonomy" id="2315727"/>
    <lineage>
        <taxon>Bacteria</taxon>
        <taxon>Pseudomonadati</taxon>
        <taxon>Bacteroidota</taxon>
        <taxon>Cytophagia</taxon>
        <taxon>Cytophagales</taxon>
        <taxon>Spirosomataceae</taxon>
        <taxon>Larkinella</taxon>
    </lineage>
</organism>
<name>A0A368JHR6_9BACT</name>
<dbReference type="Proteomes" id="UP000253383">
    <property type="component" value="Unassembled WGS sequence"/>
</dbReference>
<reference evidence="1 2" key="1">
    <citation type="submission" date="2018-07" db="EMBL/GenBank/DDBJ databases">
        <title>Genome analysis of Larkinella rosea.</title>
        <authorList>
            <person name="Zhou Z."/>
            <person name="Wang G."/>
        </authorList>
    </citation>
    <scope>NUCLEOTIDE SEQUENCE [LARGE SCALE GENOMIC DNA]</scope>
    <source>
        <strain evidence="2">zzj9</strain>
    </source>
</reference>
<dbReference type="AlphaFoldDB" id="A0A368JHR6"/>
<sequence length="409" mass="46035">MKGNSWNGLGAWLLLLGLVQLVGCAPKKTGNDPGVQKKYSLYVMMKDGTEYLVQTDRIDSGHIDPLVQGAKVVPSRIFYELIVHQNHYYRLDWKTGKFLRHVVENKAYTQTGSLPLTGNWAVDNHTWLGDTLLILGHDSKNTKLRYAKITLDPMKAIEGILDIPAPTGGFNNMTIGFSTFLKGNLYLGYTYHKIGLNTYTTSDTMYITELTYPGLKTVRTFKDTRSAYPGGINTRQSHSFTDEKGDFYFISCPGIALGDHPSKPTGIFRINKADGSLDRDYFFNLSASPIQNHGYGFWSIGNGKAIVRTERKGLFKGMQDHYLIPHFDFYVLDLARQTTSRLNLPLDKGTARNCILVENGLVYITVNPNTEGSYVWIYDPQTGSLRKGLHFDAQVDYVLRLERLNSLSD</sequence>
<evidence type="ECO:0000313" key="2">
    <source>
        <dbReference type="Proteomes" id="UP000253383"/>
    </source>
</evidence>
<dbReference type="OrthoDB" id="736172at2"/>
<dbReference type="EMBL" id="QOWE01000021">
    <property type="protein sequence ID" value="RCR67210.1"/>
    <property type="molecule type" value="Genomic_DNA"/>
</dbReference>
<dbReference type="RefSeq" id="WP_114408441.1">
    <property type="nucleotide sequence ID" value="NZ_QOWE01000021.1"/>
</dbReference>
<comment type="caution">
    <text evidence="1">The sequence shown here is derived from an EMBL/GenBank/DDBJ whole genome shotgun (WGS) entry which is preliminary data.</text>
</comment>
<gene>
    <name evidence="1" type="ORF">DUE52_23135</name>
</gene>
<accession>A0A368JHR6</accession>
<protein>
    <recommendedName>
        <fullName evidence="3">DUF4374 domain-containing protein</fullName>
    </recommendedName>
</protein>
<evidence type="ECO:0000313" key="1">
    <source>
        <dbReference type="EMBL" id="RCR67210.1"/>
    </source>
</evidence>